<dbReference type="EMBL" id="JBBWUH010000007">
    <property type="protein sequence ID" value="KAK8161523.1"/>
    <property type="molecule type" value="Genomic_DNA"/>
</dbReference>
<gene>
    <name evidence="1" type="ORF">IWX90DRAFT_271796</name>
</gene>
<proteinExistence type="predicted"/>
<reference evidence="1 2" key="1">
    <citation type="journal article" date="2022" name="G3 (Bethesda)">
        <title>Enemy or ally: a genomic approach to elucidate the lifestyle of Phyllosticta citrichinaensis.</title>
        <authorList>
            <person name="Buijs V.A."/>
            <person name="Groenewald J.Z."/>
            <person name="Haridas S."/>
            <person name="LaButti K.M."/>
            <person name="Lipzen A."/>
            <person name="Martin F.M."/>
            <person name="Barry K."/>
            <person name="Grigoriev I.V."/>
            <person name="Crous P.W."/>
            <person name="Seidl M.F."/>
        </authorList>
    </citation>
    <scope>NUCLEOTIDE SEQUENCE [LARGE SCALE GENOMIC DNA]</scope>
    <source>
        <strain evidence="1 2">CBS 129764</strain>
    </source>
</reference>
<evidence type="ECO:0000313" key="2">
    <source>
        <dbReference type="Proteomes" id="UP001456524"/>
    </source>
</evidence>
<name>A0ABR1XMT9_9PEZI</name>
<protein>
    <submittedName>
        <fullName evidence="1">Uncharacterized protein</fullName>
    </submittedName>
</protein>
<organism evidence="1 2">
    <name type="scientific">Phyllosticta citrichinensis</name>
    <dbReference type="NCBI Taxonomy" id="1130410"/>
    <lineage>
        <taxon>Eukaryota</taxon>
        <taxon>Fungi</taxon>
        <taxon>Dikarya</taxon>
        <taxon>Ascomycota</taxon>
        <taxon>Pezizomycotina</taxon>
        <taxon>Dothideomycetes</taxon>
        <taxon>Dothideomycetes incertae sedis</taxon>
        <taxon>Botryosphaeriales</taxon>
        <taxon>Phyllostictaceae</taxon>
        <taxon>Phyllosticta</taxon>
    </lineage>
</organism>
<accession>A0ABR1XMT9</accession>
<evidence type="ECO:0000313" key="1">
    <source>
        <dbReference type="EMBL" id="KAK8161523.1"/>
    </source>
</evidence>
<dbReference type="Proteomes" id="UP001456524">
    <property type="component" value="Unassembled WGS sequence"/>
</dbReference>
<comment type="caution">
    <text evidence="1">The sequence shown here is derived from an EMBL/GenBank/DDBJ whole genome shotgun (WGS) entry which is preliminary data.</text>
</comment>
<keyword evidence="2" id="KW-1185">Reference proteome</keyword>
<sequence>MRRDARAVFVALRRPASFDNTTIAEKTTLKFRVCSTFDLCLLRRNSERLAHMRIWRRPCLARRFLGVAPSLSWHFCTVMSLSDKLTVRDLVTNLIEWSTKNRGTNEEHSYASVEDELGASKLYSATVLRGIQAPSVCVLHDLRHPASNQVIFLVSPSLF</sequence>